<organism evidence="1 2">
    <name type="scientific">Clostridium cylindrosporum DSM 605</name>
    <dbReference type="NCBI Taxonomy" id="1121307"/>
    <lineage>
        <taxon>Bacteria</taxon>
        <taxon>Bacillati</taxon>
        <taxon>Bacillota</taxon>
        <taxon>Clostridia</taxon>
        <taxon>Eubacteriales</taxon>
        <taxon>Clostridiaceae</taxon>
        <taxon>Clostridium</taxon>
    </lineage>
</organism>
<evidence type="ECO:0000313" key="2">
    <source>
        <dbReference type="Proteomes" id="UP000036756"/>
    </source>
</evidence>
<reference evidence="1 2" key="1">
    <citation type="submission" date="2015-06" db="EMBL/GenBank/DDBJ databases">
        <title>Draft genome sequence of the purine-degrading Clostridium cylindrosporum HC-1 (DSM 605).</title>
        <authorList>
            <person name="Poehlein A."/>
            <person name="Schiel-Bengelsdorf B."/>
            <person name="Bengelsdorf F."/>
            <person name="Daniel R."/>
            <person name="Duerre P."/>
        </authorList>
    </citation>
    <scope>NUCLEOTIDE SEQUENCE [LARGE SCALE GENOMIC DNA]</scope>
    <source>
        <strain evidence="1 2">DSM 605</strain>
    </source>
</reference>
<dbReference type="AlphaFoldDB" id="A0A0J8G2F7"/>
<dbReference type="EMBL" id="LFVU01000026">
    <property type="protein sequence ID" value="KMT21916.1"/>
    <property type="molecule type" value="Genomic_DNA"/>
</dbReference>
<dbReference type="PATRIC" id="fig|1121307.3.peg.1541"/>
<name>A0A0J8G2F7_CLOCY</name>
<protein>
    <recommendedName>
        <fullName evidence="3">Heat induced stress protein YflT</fullName>
    </recommendedName>
</protein>
<evidence type="ECO:0008006" key="3">
    <source>
        <dbReference type="Google" id="ProtNLM"/>
    </source>
</evidence>
<accession>A0A0J8G2F7</accession>
<comment type="caution">
    <text evidence="1">The sequence shown here is derived from an EMBL/GenBank/DDBJ whole genome shotgun (WGS) entry which is preliminary data.</text>
</comment>
<dbReference type="OrthoDB" id="1907002at2"/>
<dbReference type="Proteomes" id="UP000036756">
    <property type="component" value="Unassembled WGS sequence"/>
</dbReference>
<gene>
    <name evidence="1" type="ORF">CLCY_3c01870</name>
</gene>
<sequence>MKIKCFFEGFKNANQAVRELKSTGFSNAYVDINDHYVTGNVTTNMAGTQSAPNLSGLVLGSERNDDPNPLLAASPMASGMGGFEEIADVNCCVIVETSEADAEKAIQVLKSLGGELDNPNFKIPKGLENVSIDDIISNMEI</sequence>
<proteinExistence type="predicted"/>
<dbReference type="RefSeq" id="WP_048570563.1">
    <property type="nucleotide sequence ID" value="NZ_LFVU01000026.1"/>
</dbReference>
<keyword evidence="2" id="KW-1185">Reference proteome</keyword>
<evidence type="ECO:0000313" key="1">
    <source>
        <dbReference type="EMBL" id="KMT21916.1"/>
    </source>
</evidence>
<dbReference type="STRING" id="1121307.CLCY_3c01870"/>